<evidence type="ECO:0000313" key="10">
    <source>
        <dbReference type="EMBL" id="KDN26978.1"/>
    </source>
</evidence>
<protein>
    <submittedName>
        <fullName evidence="10">XRE family transcriptional regulator</fullName>
    </submittedName>
</protein>
<dbReference type="AlphaFoldDB" id="A0A066URZ4"/>
<keyword evidence="1 6" id="KW-0597">Phosphoprotein</keyword>
<keyword evidence="2" id="KW-0902">Two-component regulatory system</keyword>
<evidence type="ECO:0000259" key="9">
    <source>
        <dbReference type="PROSITE" id="PS51755"/>
    </source>
</evidence>
<evidence type="ECO:0000256" key="5">
    <source>
        <dbReference type="ARBA" id="ARBA00023163"/>
    </source>
</evidence>
<dbReference type="GO" id="GO:0000976">
    <property type="term" value="F:transcription cis-regulatory region binding"/>
    <property type="evidence" value="ECO:0007669"/>
    <property type="project" value="TreeGrafter"/>
</dbReference>
<dbReference type="PROSITE" id="PS51755">
    <property type="entry name" value="OMPR_PHOB"/>
    <property type="match status" value="1"/>
</dbReference>
<feature type="domain" description="OmpR/PhoB-type" evidence="9">
    <location>
        <begin position="129"/>
        <end position="226"/>
    </location>
</feature>
<feature type="domain" description="Response regulatory" evidence="8">
    <location>
        <begin position="8"/>
        <end position="122"/>
    </location>
</feature>
<evidence type="ECO:0000256" key="6">
    <source>
        <dbReference type="PROSITE-ProRule" id="PRU00169"/>
    </source>
</evidence>
<dbReference type="GO" id="GO:0000156">
    <property type="term" value="F:phosphorelay response regulator activity"/>
    <property type="evidence" value="ECO:0007669"/>
    <property type="project" value="TreeGrafter"/>
</dbReference>
<feature type="modified residue" description="4-aspartylphosphate" evidence="6">
    <location>
        <position position="57"/>
    </location>
</feature>
<dbReference type="FunFam" id="3.40.50.2300:FF:000001">
    <property type="entry name" value="DNA-binding response regulator PhoB"/>
    <property type="match status" value="1"/>
</dbReference>
<evidence type="ECO:0000256" key="7">
    <source>
        <dbReference type="PROSITE-ProRule" id="PRU01091"/>
    </source>
</evidence>
<dbReference type="STRING" id="212667.VFDL14_18805"/>
<dbReference type="SMART" id="SM00862">
    <property type="entry name" value="Trans_reg_C"/>
    <property type="match status" value="1"/>
</dbReference>
<dbReference type="InterPro" id="IPR016032">
    <property type="entry name" value="Sig_transdc_resp-reg_C-effctor"/>
</dbReference>
<dbReference type="PANTHER" id="PTHR48111:SF22">
    <property type="entry name" value="REGULATOR OF RPOS"/>
    <property type="match status" value="1"/>
</dbReference>
<evidence type="ECO:0000259" key="8">
    <source>
        <dbReference type="PROSITE" id="PS50110"/>
    </source>
</evidence>
<keyword evidence="5" id="KW-0804">Transcription</keyword>
<dbReference type="InterPro" id="IPR001789">
    <property type="entry name" value="Sig_transdc_resp-reg_receiver"/>
</dbReference>
<comment type="caution">
    <text evidence="10">The sequence shown here is derived from an EMBL/GenBank/DDBJ whole genome shotgun (WGS) entry which is preliminary data.</text>
</comment>
<name>A0A066URZ4_9VIBR</name>
<dbReference type="CDD" id="cd00383">
    <property type="entry name" value="trans_reg_C"/>
    <property type="match status" value="1"/>
</dbReference>
<feature type="DNA-binding region" description="OmpR/PhoB-type" evidence="7">
    <location>
        <begin position="129"/>
        <end position="226"/>
    </location>
</feature>
<dbReference type="RefSeq" id="WP_032552337.1">
    <property type="nucleotide sequence ID" value="NZ_JFFR01000027.1"/>
</dbReference>
<dbReference type="PROSITE" id="PS50110">
    <property type="entry name" value="RESPONSE_REGULATORY"/>
    <property type="match status" value="1"/>
</dbReference>
<evidence type="ECO:0000313" key="11">
    <source>
        <dbReference type="Proteomes" id="UP000027219"/>
    </source>
</evidence>
<dbReference type="PANTHER" id="PTHR48111">
    <property type="entry name" value="REGULATOR OF RPOS"/>
    <property type="match status" value="1"/>
</dbReference>
<keyword evidence="3" id="KW-0805">Transcription regulation</keyword>
<dbReference type="Pfam" id="PF00072">
    <property type="entry name" value="Response_reg"/>
    <property type="match status" value="1"/>
</dbReference>
<dbReference type="Proteomes" id="UP000027219">
    <property type="component" value="Unassembled WGS sequence"/>
</dbReference>
<dbReference type="InterPro" id="IPR039420">
    <property type="entry name" value="WalR-like"/>
</dbReference>
<dbReference type="SMART" id="SM00448">
    <property type="entry name" value="REC"/>
    <property type="match status" value="1"/>
</dbReference>
<dbReference type="InterPro" id="IPR011006">
    <property type="entry name" value="CheY-like_superfamily"/>
</dbReference>
<dbReference type="OrthoDB" id="4127888at2"/>
<evidence type="ECO:0000256" key="4">
    <source>
        <dbReference type="ARBA" id="ARBA00023125"/>
    </source>
</evidence>
<gene>
    <name evidence="10" type="ORF">VFDL14_18805</name>
</gene>
<dbReference type="Gene3D" id="3.40.50.2300">
    <property type="match status" value="1"/>
</dbReference>
<proteinExistence type="predicted"/>
<dbReference type="CDD" id="cd17574">
    <property type="entry name" value="REC_OmpR"/>
    <property type="match status" value="1"/>
</dbReference>
<organism evidence="10 11">
    <name type="scientific">Vibrio fortis</name>
    <dbReference type="NCBI Taxonomy" id="212667"/>
    <lineage>
        <taxon>Bacteria</taxon>
        <taxon>Pseudomonadati</taxon>
        <taxon>Pseudomonadota</taxon>
        <taxon>Gammaproteobacteria</taxon>
        <taxon>Vibrionales</taxon>
        <taxon>Vibrionaceae</taxon>
        <taxon>Vibrio</taxon>
    </lineage>
</organism>
<dbReference type="SUPFAM" id="SSF52172">
    <property type="entry name" value="CheY-like"/>
    <property type="match status" value="1"/>
</dbReference>
<sequence length="228" mass="26139">MKSEPLINVLLVEDDKDLAASVAEYLQYENIHCDHAYNGLGGYTLASQNYYDVILLDLMLPKIDGLTVCQKLREEGSDTPILMLTAKDTLEDKEAGFHSGTDDYLVKPFAMKELALRIKALSKRRSAQSKKLVVGDLIYDLQTQQVTRESQHIELNRLNLKLLQLLMRRSPNIVSRAEIEQYLWPDDSPESNNLKVQLYQLRQKIDKPYSFHMIETKIGQGIRIKSEV</sequence>
<dbReference type="Pfam" id="PF00486">
    <property type="entry name" value="Trans_reg_C"/>
    <property type="match status" value="1"/>
</dbReference>
<reference evidence="10 11" key="1">
    <citation type="submission" date="2014-02" db="EMBL/GenBank/DDBJ databases">
        <title>Vibrio fortis Dalian14 Genome Sequencing.</title>
        <authorList>
            <person name="Wang Y."/>
            <person name="Song L."/>
            <person name="Liu G."/>
            <person name="Ding J."/>
        </authorList>
    </citation>
    <scope>NUCLEOTIDE SEQUENCE [LARGE SCALE GENOMIC DNA]</scope>
    <source>
        <strain evidence="10 11">Dalian14</strain>
    </source>
</reference>
<dbReference type="InterPro" id="IPR036388">
    <property type="entry name" value="WH-like_DNA-bd_sf"/>
</dbReference>
<dbReference type="EMBL" id="JFFR01000027">
    <property type="protein sequence ID" value="KDN26978.1"/>
    <property type="molecule type" value="Genomic_DNA"/>
</dbReference>
<dbReference type="GO" id="GO:0006355">
    <property type="term" value="P:regulation of DNA-templated transcription"/>
    <property type="evidence" value="ECO:0007669"/>
    <property type="project" value="InterPro"/>
</dbReference>
<keyword evidence="11" id="KW-1185">Reference proteome</keyword>
<evidence type="ECO:0000256" key="1">
    <source>
        <dbReference type="ARBA" id="ARBA00022553"/>
    </source>
</evidence>
<dbReference type="GO" id="GO:0032993">
    <property type="term" value="C:protein-DNA complex"/>
    <property type="evidence" value="ECO:0007669"/>
    <property type="project" value="TreeGrafter"/>
</dbReference>
<dbReference type="GO" id="GO:0005829">
    <property type="term" value="C:cytosol"/>
    <property type="evidence" value="ECO:0007669"/>
    <property type="project" value="TreeGrafter"/>
</dbReference>
<evidence type="ECO:0000256" key="2">
    <source>
        <dbReference type="ARBA" id="ARBA00023012"/>
    </source>
</evidence>
<dbReference type="Gene3D" id="1.10.10.10">
    <property type="entry name" value="Winged helix-like DNA-binding domain superfamily/Winged helix DNA-binding domain"/>
    <property type="match status" value="1"/>
</dbReference>
<dbReference type="SUPFAM" id="SSF46894">
    <property type="entry name" value="C-terminal effector domain of the bipartite response regulators"/>
    <property type="match status" value="1"/>
</dbReference>
<dbReference type="InterPro" id="IPR001867">
    <property type="entry name" value="OmpR/PhoB-type_DNA-bd"/>
</dbReference>
<keyword evidence="4 7" id="KW-0238">DNA-binding</keyword>
<evidence type="ECO:0000256" key="3">
    <source>
        <dbReference type="ARBA" id="ARBA00023015"/>
    </source>
</evidence>
<accession>A0A066URZ4</accession>